<dbReference type="Proteomes" id="UP001610335">
    <property type="component" value="Unassembled WGS sequence"/>
</dbReference>
<feature type="domain" description="AAA+ ATPase" evidence="2">
    <location>
        <begin position="561"/>
        <end position="859"/>
    </location>
</feature>
<keyword evidence="1" id="KW-0347">Helicase</keyword>
<dbReference type="InterPro" id="IPR045055">
    <property type="entry name" value="DNA2/NAM7-like"/>
</dbReference>
<dbReference type="InterPro" id="IPR003593">
    <property type="entry name" value="AAA+_ATPase"/>
</dbReference>
<evidence type="ECO:0000259" key="2">
    <source>
        <dbReference type="SMART" id="SM00382"/>
    </source>
</evidence>
<dbReference type="EMBL" id="JBFXLS010000001">
    <property type="protein sequence ID" value="KAL2834982.1"/>
    <property type="molecule type" value="Genomic_DNA"/>
</dbReference>
<keyword evidence="1" id="KW-0067">ATP-binding</keyword>
<dbReference type="Pfam" id="PF13087">
    <property type="entry name" value="AAA_12"/>
    <property type="match status" value="1"/>
</dbReference>
<dbReference type="Pfam" id="PF13086">
    <property type="entry name" value="AAA_11"/>
    <property type="match status" value="1"/>
</dbReference>
<organism evidence="3 4">
    <name type="scientific">Aspergillus cavernicola</name>
    <dbReference type="NCBI Taxonomy" id="176166"/>
    <lineage>
        <taxon>Eukaryota</taxon>
        <taxon>Fungi</taxon>
        <taxon>Dikarya</taxon>
        <taxon>Ascomycota</taxon>
        <taxon>Pezizomycotina</taxon>
        <taxon>Eurotiomycetes</taxon>
        <taxon>Eurotiomycetidae</taxon>
        <taxon>Eurotiales</taxon>
        <taxon>Aspergillaceae</taxon>
        <taxon>Aspergillus</taxon>
        <taxon>Aspergillus subgen. Nidulantes</taxon>
    </lineage>
</organism>
<dbReference type="GO" id="GO:0016787">
    <property type="term" value="F:hydrolase activity"/>
    <property type="evidence" value="ECO:0007669"/>
    <property type="project" value="UniProtKB-KW"/>
</dbReference>
<dbReference type="CDD" id="cd18808">
    <property type="entry name" value="SF1_C_Upf1"/>
    <property type="match status" value="1"/>
</dbReference>
<dbReference type="SUPFAM" id="SSF52540">
    <property type="entry name" value="P-loop containing nucleoside triphosphate hydrolases"/>
    <property type="match status" value="1"/>
</dbReference>
<comment type="caution">
    <text evidence="3">The sequence shown here is derived from an EMBL/GenBank/DDBJ whole genome shotgun (WGS) entry which is preliminary data.</text>
</comment>
<dbReference type="SMART" id="SM00382">
    <property type="entry name" value="AAA"/>
    <property type="match status" value="1"/>
</dbReference>
<keyword evidence="3" id="KW-0378">Hydrolase</keyword>
<sequence>MATHDHSSRLANHADWYNFSMRVPEQALQGRNRVARTREGTRTLHAWQSYSNDVPCSFAMKGLNDGQFKEVHSTSNARFTFEIGGGMEFPHFCIILRLNHPTDSNKDLLIKRFWTASGMTGWDTSRPEIKPGDSPAASDIFTFSNCLHGVRVQELTLTAEDARKCMGVAGKPGLKIEWGHSQPPYAFGTDLPPGARNGFSQSQISSLQVFSGVCASEAQLRVVTRARATVWDNWKLMASMPVPTPGPFPLYDCKYTYDVTTMYGTWNRVRDLPSLSSQMVIAHHADRKVGWMNMPAPSSYMEPRKIMSMHCNPPLYFINERHYEVVKVGGLLREAEYKTQTYEGAWNGRYEYMLYPISTVHGVNVQSMDSYFYAVLRPLERSNIDNLIDGGGMPPEPGTPVQIAEETQASQAVQAGQPSTSTPRAPNRWFGIVITTTTLPNVQMEPNQICVRVKRPPSLQTGSVLVMRGKVIFGQPNPIFIGTRGAIRSAMYGNSGLGIPYRNKLKMLLLGRSNSLVKRFPPKQQPYYAPGQMYLNSIRQTVNTQQLLAIDKSLVRFTSHRDFVTLITGPPGTGKTTVSASIAKHFIQEKKKVLIVAGSNYGLDVITKRVVEGIPTMGVYRLETEYREDADEQLAPANPGPTPETDANFRNTRTQIQDAGISPADFELLRASINTRVERHNTISLGNHIIKRLEVANRLKSAWPTQTYPQTQERALIWTLITYQQLLAHAGQAFAQNVELPGSMEIQERRSSTTPKFPLTSHEALVRGYRRAWGDLQEFYLTEAKVVFCTASTASRRALRGFKPTVLIIEEASQIPESICLIPMIRYYPSLGRIVLSGDTAQLPPVITSDGHNEFLESEKLSLFERLLSSGIPDIMLLTQYRMHPDIANFVNTEFYMGRLINHPSATRGNAGTFGEKMAARYQCSKAASYFLSVEKSSVWKRRNGTSLFNPEYIVAVVNLVKYFTQEGIPGSAILVLTFYNEERIILQRAIHERLNQRGVEISNVDAVQGNENQIVIVSTTRLGGNNGLGFLTDKRRLCVALSRAKDGRVVVGNSRMGDGRSSHGFQMYKRLVQHHKERDTLITERGDSAILRQRLDIPNDEEYQCMGRA</sequence>
<reference evidence="3 4" key="1">
    <citation type="submission" date="2024-07" db="EMBL/GenBank/DDBJ databases">
        <title>Section-level genome sequencing and comparative genomics of Aspergillus sections Usti and Cavernicolus.</title>
        <authorList>
            <consortium name="Lawrence Berkeley National Laboratory"/>
            <person name="Nybo J.L."/>
            <person name="Vesth T.C."/>
            <person name="Theobald S."/>
            <person name="Frisvad J.C."/>
            <person name="Larsen T.O."/>
            <person name="Kjaerboelling I."/>
            <person name="Rothschild-Mancinelli K."/>
            <person name="Lyhne E.K."/>
            <person name="Kogle M.E."/>
            <person name="Barry K."/>
            <person name="Clum A."/>
            <person name="Na H."/>
            <person name="Ledsgaard L."/>
            <person name="Lin J."/>
            <person name="Lipzen A."/>
            <person name="Kuo A."/>
            <person name="Riley R."/>
            <person name="Mondo S."/>
            <person name="LaButti K."/>
            <person name="Haridas S."/>
            <person name="Pangalinan J."/>
            <person name="Salamov A.A."/>
            <person name="Simmons B.A."/>
            <person name="Magnuson J.K."/>
            <person name="Chen J."/>
            <person name="Drula E."/>
            <person name="Henrissat B."/>
            <person name="Wiebenga A."/>
            <person name="Lubbers R.J."/>
            <person name="Gomes A.C."/>
            <person name="Makela M.R."/>
            <person name="Stajich J."/>
            <person name="Grigoriev I.V."/>
            <person name="Mortensen U.H."/>
            <person name="De vries R.P."/>
            <person name="Baker S.E."/>
            <person name="Andersen M.R."/>
        </authorList>
    </citation>
    <scope>NUCLEOTIDE SEQUENCE [LARGE SCALE GENOMIC DNA]</scope>
    <source>
        <strain evidence="3 4">CBS 600.67</strain>
    </source>
</reference>
<dbReference type="InterPro" id="IPR027417">
    <property type="entry name" value="P-loop_NTPase"/>
</dbReference>
<dbReference type="InterPro" id="IPR047187">
    <property type="entry name" value="SF1_C_Upf1"/>
</dbReference>
<keyword evidence="1" id="KW-0547">Nucleotide-binding</keyword>
<dbReference type="InterPro" id="IPR041679">
    <property type="entry name" value="DNA2/NAM7-like_C"/>
</dbReference>
<accession>A0ABR4J4M0</accession>
<dbReference type="PANTHER" id="PTHR10887">
    <property type="entry name" value="DNA2/NAM7 HELICASE FAMILY"/>
    <property type="match status" value="1"/>
</dbReference>
<evidence type="ECO:0000256" key="1">
    <source>
        <dbReference type="ARBA" id="ARBA00022806"/>
    </source>
</evidence>
<dbReference type="PANTHER" id="PTHR10887:SF495">
    <property type="entry name" value="HELICASE SENATAXIN ISOFORM X1-RELATED"/>
    <property type="match status" value="1"/>
</dbReference>
<dbReference type="InterPro" id="IPR041677">
    <property type="entry name" value="DNA2/NAM7_AAA_11"/>
</dbReference>
<evidence type="ECO:0000313" key="4">
    <source>
        <dbReference type="Proteomes" id="UP001610335"/>
    </source>
</evidence>
<protein>
    <submittedName>
        <fullName evidence="3">P-loop containing nucleoside triphosphate hydrolase protein</fullName>
    </submittedName>
</protein>
<gene>
    <name evidence="3" type="ORF">BDW59DRAFT_155807</name>
</gene>
<dbReference type="Gene3D" id="3.40.50.300">
    <property type="entry name" value="P-loop containing nucleotide triphosphate hydrolases"/>
    <property type="match status" value="2"/>
</dbReference>
<evidence type="ECO:0000313" key="3">
    <source>
        <dbReference type="EMBL" id="KAL2834982.1"/>
    </source>
</evidence>
<keyword evidence="4" id="KW-1185">Reference proteome</keyword>
<name>A0ABR4J4M0_9EURO</name>
<proteinExistence type="predicted"/>